<dbReference type="EMBL" id="WQMT02000004">
    <property type="protein sequence ID" value="KAG9223678.1"/>
    <property type="molecule type" value="Genomic_DNA"/>
</dbReference>
<sequence length="262" mass="28518">MSHEGHTHAPGESHSHSHSPPQQQQQAQMIAQPPDPVMQAIIDQSFTPVPINLSADQSAVSCEKHKLEKCADCDVDFVNLNRLSKLLVSNPNLLCPPPANVVTQKLTQAVTTTKEEGNTLFKMGRHAQAISRYNMAAAFAVQRPPWETNTLMREELSTVVSNRSAALFESGDYIGALVDAETVVQLRRNWSKGHFRRAKAMVGLGALDEAADAVRLGLSFEPTNAELNGFLAEIERMIQAKANPLHPTKKEESSATVPPAAA</sequence>
<keyword evidence="2" id="KW-1185">Reference proteome</keyword>
<gene>
    <name evidence="1" type="ORF">CCMSSC00406_0004981</name>
</gene>
<evidence type="ECO:0000313" key="1">
    <source>
        <dbReference type="EMBL" id="KAG9223678.1"/>
    </source>
</evidence>
<protein>
    <submittedName>
        <fullName evidence="1">Uncharacterized protein</fullName>
    </submittedName>
</protein>
<evidence type="ECO:0000313" key="2">
    <source>
        <dbReference type="Proteomes" id="UP000824881"/>
    </source>
</evidence>
<organism evidence="1 2">
    <name type="scientific">Pleurotus cornucopiae</name>
    <name type="common">Cornucopia mushroom</name>
    <dbReference type="NCBI Taxonomy" id="5321"/>
    <lineage>
        <taxon>Eukaryota</taxon>
        <taxon>Fungi</taxon>
        <taxon>Dikarya</taxon>
        <taxon>Basidiomycota</taxon>
        <taxon>Agaricomycotina</taxon>
        <taxon>Agaricomycetes</taxon>
        <taxon>Agaricomycetidae</taxon>
        <taxon>Agaricales</taxon>
        <taxon>Pleurotineae</taxon>
        <taxon>Pleurotaceae</taxon>
        <taxon>Pleurotus</taxon>
    </lineage>
</organism>
<reference evidence="1 2" key="1">
    <citation type="journal article" date="2021" name="Appl. Environ. Microbiol.">
        <title>Genetic linkage and physical mapping for an oyster mushroom Pleurotus cornucopiae and QTL analysis for the trait cap color.</title>
        <authorList>
            <person name="Zhang Y."/>
            <person name="Gao W."/>
            <person name="Sonnenberg A."/>
            <person name="Chen Q."/>
            <person name="Zhang J."/>
            <person name="Huang C."/>
        </authorList>
    </citation>
    <scope>NUCLEOTIDE SEQUENCE [LARGE SCALE GENOMIC DNA]</scope>
    <source>
        <strain evidence="1">CCMSSC00406</strain>
    </source>
</reference>
<comment type="caution">
    <text evidence="1">The sequence shown here is derived from an EMBL/GenBank/DDBJ whole genome shotgun (WGS) entry which is preliminary data.</text>
</comment>
<name>A0ACB7J291_PLECO</name>
<dbReference type="Proteomes" id="UP000824881">
    <property type="component" value="Unassembled WGS sequence"/>
</dbReference>
<accession>A0ACB7J291</accession>
<proteinExistence type="predicted"/>